<keyword evidence="2" id="KW-1185">Reference proteome</keyword>
<evidence type="ECO:0000313" key="1">
    <source>
        <dbReference type="EMBL" id="PRC05477.1"/>
    </source>
</evidence>
<evidence type="ECO:0000313" key="2">
    <source>
        <dbReference type="Proteomes" id="UP000238045"/>
    </source>
</evidence>
<sequence>MATPLTKPSDLTANNYKKARVLALNEHVEEDVTLLVEGTIVNCFISYCPYEIEVGKLYDVELTMNLADDYELEPVEPCGFSAVKIDPGFTYLL</sequence>
<name>A0A2S9DSG2_9PSED</name>
<gene>
    <name evidence="1" type="ORF">CQZ99_29080</name>
</gene>
<accession>A0A2S9DSG2</accession>
<dbReference type="Proteomes" id="UP000238045">
    <property type="component" value="Unassembled WGS sequence"/>
</dbReference>
<dbReference type="EMBL" id="PCQL01000079">
    <property type="protein sequence ID" value="PRC05477.1"/>
    <property type="molecule type" value="Genomic_DNA"/>
</dbReference>
<dbReference type="RefSeq" id="WP_105700289.1">
    <property type="nucleotide sequence ID" value="NZ_CP159260.1"/>
</dbReference>
<protein>
    <submittedName>
        <fullName evidence="1">Uncharacterized protein</fullName>
    </submittedName>
</protein>
<dbReference type="AlphaFoldDB" id="A0A2S9DSG2"/>
<reference evidence="1 2" key="1">
    <citation type="submission" date="2017-09" db="EMBL/GenBank/DDBJ databases">
        <title>Genomic, metabolic, and phenotypic characteristics of bacterial isolates from the natural microbiome of the model nematode Caenorhabditis elegans.</title>
        <authorList>
            <person name="Zimmermann J."/>
            <person name="Obeng N."/>
            <person name="Yang W."/>
            <person name="Obeng O."/>
            <person name="Kissoyan K."/>
            <person name="Pees B."/>
            <person name="Dirksen P."/>
            <person name="Hoppner M."/>
            <person name="Franke A."/>
            <person name="Rosenstiel P."/>
            <person name="Leippe M."/>
            <person name="Dierking K."/>
            <person name="Kaleta C."/>
            <person name="Schulenburg H."/>
        </authorList>
    </citation>
    <scope>NUCLEOTIDE SEQUENCE [LARGE SCALE GENOMIC DNA]</scope>
    <source>
        <strain evidence="1 2">MYb117</strain>
    </source>
</reference>
<organism evidence="1 2">
    <name type="scientific">Pseudomonas poae</name>
    <dbReference type="NCBI Taxonomy" id="200451"/>
    <lineage>
        <taxon>Bacteria</taxon>
        <taxon>Pseudomonadati</taxon>
        <taxon>Pseudomonadota</taxon>
        <taxon>Gammaproteobacteria</taxon>
        <taxon>Pseudomonadales</taxon>
        <taxon>Pseudomonadaceae</taxon>
        <taxon>Pseudomonas</taxon>
    </lineage>
</organism>
<proteinExistence type="predicted"/>
<comment type="caution">
    <text evidence="1">The sequence shown here is derived from an EMBL/GenBank/DDBJ whole genome shotgun (WGS) entry which is preliminary data.</text>
</comment>